<evidence type="ECO:0000256" key="2">
    <source>
        <dbReference type="ARBA" id="ARBA00022475"/>
    </source>
</evidence>
<evidence type="ECO:0000256" key="3">
    <source>
        <dbReference type="ARBA" id="ARBA00022692"/>
    </source>
</evidence>
<dbReference type="FunFam" id="3.40.50.2300:FF:000016">
    <property type="entry name" value="Taste 1 receptor member 2"/>
    <property type="match status" value="1"/>
</dbReference>
<dbReference type="OrthoDB" id="5984008at2759"/>
<dbReference type="Gene3D" id="3.40.50.2300">
    <property type="match status" value="4"/>
</dbReference>
<keyword evidence="10" id="KW-0807">Transducer</keyword>
<evidence type="ECO:0000313" key="14">
    <source>
        <dbReference type="EMBL" id="PFX25791.1"/>
    </source>
</evidence>
<feature type="transmembrane region" description="Helical" evidence="11">
    <location>
        <begin position="1334"/>
        <end position="1359"/>
    </location>
</feature>
<evidence type="ECO:0000259" key="13">
    <source>
        <dbReference type="PROSITE" id="PS50259"/>
    </source>
</evidence>
<feature type="chain" id="PRO_5012744500" evidence="12">
    <location>
        <begin position="24"/>
        <end position="1644"/>
    </location>
</feature>
<dbReference type="InterPro" id="IPR050726">
    <property type="entry name" value="mGluR"/>
</dbReference>
<comment type="caution">
    <text evidence="14">The sequence shown here is derived from an EMBL/GenBank/DDBJ whole genome shotgun (WGS) entry which is preliminary data.</text>
</comment>
<dbReference type="Gene3D" id="2.10.50.30">
    <property type="entry name" value="GPCR, family 3, nine cysteines domain"/>
    <property type="match status" value="2"/>
</dbReference>
<dbReference type="CDD" id="cd13953">
    <property type="entry name" value="7tm_classC_mGluR-like"/>
    <property type="match status" value="1"/>
</dbReference>
<dbReference type="GO" id="GO:0004930">
    <property type="term" value="F:G protein-coupled receptor activity"/>
    <property type="evidence" value="ECO:0007669"/>
    <property type="project" value="UniProtKB-KW"/>
</dbReference>
<dbReference type="Pfam" id="PF07562">
    <property type="entry name" value="NCD3G"/>
    <property type="match status" value="2"/>
</dbReference>
<dbReference type="PROSITE" id="PS50259">
    <property type="entry name" value="G_PROTEIN_RECEP_F3_4"/>
    <property type="match status" value="2"/>
</dbReference>
<keyword evidence="5 11" id="KW-1133">Transmembrane helix</keyword>
<proteinExistence type="predicted"/>
<evidence type="ECO:0000256" key="1">
    <source>
        <dbReference type="ARBA" id="ARBA00004651"/>
    </source>
</evidence>
<dbReference type="InterPro" id="IPR011500">
    <property type="entry name" value="GPCR_3_9-Cys_dom"/>
</dbReference>
<feature type="transmembrane region" description="Helical" evidence="11">
    <location>
        <begin position="672"/>
        <end position="691"/>
    </location>
</feature>
<evidence type="ECO:0000256" key="11">
    <source>
        <dbReference type="SAM" id="Phobius"/>
    </source>
</evidence>
<dbReference type="CDD" id="cd06350">
    <property type="entry name" value="PBP1_GPCR_family_C-like"/>
    <property type="match status" value="2"/>
</dbReference>
<evidence type="ECO:0000256" key="12">
    <source>
        <dbReference type="SAM" id="SignalP"/>
    </source>
</evidence>
<comment type="subcellular location">
    <subcellularLocation>
        <location evidence="1">Cell membrane</location>
        <topology evidence="1">Multi-pass membrane protein</topology>
    </subcellularLocation>
</comment>
<dbReference type="Pfam" id="PF01094">
    <property type="entry name" value="ANF_receptor"/>
    <property type="match status" value="2"/>
</dbReference>
<evidence type="ECO:0000256" key="4">
    <source>
        <dbReference type="ARBA" id="ARBA00022729"/>
    </source>
</evidence>
<feature type="domain" description="G-protein coupled receptors family 3 profile" evidence="13">
    <location>
        <begin position="1334"/>
        <end position="1594"/>
    </location>
</feature>
<keyword evidence="15" id="KW-1185">Reference proteome</keyword>
<dbReference type="InterPro" id="IPR001828">
    <property type="entry name" value="ANF_lig-bd_rcpt"/>
</dbReference>
<feature type="transmembrane region" description="Helical" evidence="11">
    <location>
        <begin position="1561"/>
        <end position="1580"/>
    </location>
</feature>
<dbReference type="InterPro" id="IPR028082">
    <property type="entry name" value="Peripla_BP_I"/>
</dbReference>
<organism evidence="14 15">
    <name type="scientific">Stylophora pistillata</name>
    <name type="common">Smooth cauliflower coral</name>
    <dbReference type="NCBI Taxonomy" id="50429"/>
    <lineage>
        <taxon>Eukaryota</taxon>
        <taxon>Metazoa</taxon>
        <taxon>Cnidaria</taxon>
        <taxon>Anthozoa</taxon>
        <taxon>Hexacorallia</taxon>
        <taxon>Scleractinia</taxon>
        <taxon>Astrocoeniina</taxon>
        <taxon>Pocilloporidae</taxon>
        <taxon>Stylophora</taxon>
    </lineage>
</organism>
<keyword evidence="6" id="KW-0297">G-protein coupled receptor</keyword>
<dbReference type="Pfam" id="PF00003">
    <property type="entry name" value="7tm_3"/>
    <property type="match status" value="2"/>
</dbReference>
<evidence type="ECO:0000256" key="7">
    <source>
        <dbReference type="ARBA" id="ARBA00023136"/>
    </source>
</evidence>
<feature type="domain" description="G-protein coupled receptors family 3 profile" evidence="13">
    <location>
        <begin position="557"/>
        <end position="792"/>
    </location>
</feature>
<dbReference type="InterPro" id="IPR038550">
    <property type="entry name" value="GPCR_3_9-Cys_sf"/>
</dbReference>
<name>A0A2B4S7B2_STYPI</name>
<evidence type="ECO:0000256" key="10">
    <source>
        <dbReference type="ARBA" id="ARBA00023224"/>
    </source>
</evidence>
<keyword evidence="2" id="KW-1003">Cell membrane</keyword>
<feature type="transmembrane region" description="Helical" evidence="11">
    <location>
        <begin position="559"/>
        <end position="582"/>
    </location>
</feature>
<dbReference type="Proteomes" id="UP000225706">
    <property type="component" value="Unassembled WGS sequence"/>
</dbReference>
<feature type="transmembrane region" description="Helical" evidence="11">
    <location>
        <begin position="1449"/>
        <end position="1468"/>
    </location>
</feature>
<feature type="transmembrane region" description="Helical" evidence="11">
    <location>
        <begin position="1531"/>
        <end position="1549"/>
    </location>
</feature>
<evidence type="ECO:0000256" key="5">
    <source>
        <dbReference type="ARBA" id="ARBA00022989"/>
    </source>
</evidence>
<dbReference type="SUPFAM" id="SSF53822">
    <property type="entry name" value="Periplasmic binding protein-like I"/>
    <property type="match status" value="2"/>
</dbReference>
<evidence type="ECO:0000256" key="9">
    <source>
        <dbReference type="ARBA" id="ARBA00023180"/>
    </source>
</evidence>
<dbReference type="EMBL" id="LSMT01000142">
    <property type="protein sequence ID" value="PFX25791.1"/>
    <property type="molecule type" value="Genomic_DNA"/>
</dbReference>
<feature type="transmembrane region" description="Helical" evidence="11">
    <location>
        <begin position="594"/>
        <end position="612"/>
    </location>
</feature>
<protein>
    <submittedName>
        <fullName evidence="14">Metabotropic glutamate receptor 3</fullName>
    </submittedName>
</protein>
<dbReference type="GO" id="GO:0005886">
    <property type="term" value="C:plasma membrane"/>
    <property type="evidence" value="ECO:0007669"/>
    <property type="project" value="UniProtKB-SubCell"/>
</dbReference>
<feature type="transmembrane region" description="Helical" evidence="11">
    <location>
        <begin position="632"/>
        <end position="651"/>
    </location>
</feature>
<feature type="transmembrane region" description="Helical" evidence="11">
    <location>
        <begin position="718"/>
        <end position="739"/>
    </location>
</feature>
<feature type="transmembrane region" description="Helical" evidence="11">
    <location>
        <begin position="1371"/>
        <end position="1389"/>
    </location>
</feature>
<evidence type="ECO:0000256" key="6">
    <source>
        <dbReference type="ARBA" id="ARBA00023040"/>
    </source>
</evidence>
<keyword evidence="9" id="KW-0325">Glycoprotein</keyword>
<evidence type="ECO:0000256" key="8">
    <source>
        <dbReference type="ARBA" id="ARBA00023170"/>
    </source>
</evidence>
<accession>A0A2B4S7B2</accession>
<feature type="transmembrane region" description="Helical" evidence="11">
    <location>
        <begin position="776"/>
        <end position="796"/>
    </location>
</feature>
<dbReference type="PANTHER" id="PTHR24060">
    <property type="entry name" value="METABOTROPIC GLUTAMATE RECEPTOR"/>
    <property type="match status" value="1"/>
</dbReference>
<feature type="transmembrane region" description="Helical" evidence="11">
    <location>
        <begin position="1499"/>
        <end position="1519"/>
    </location>
</feature>
<feature type="signal peptide" evidence="12">
    <location>
        <begin position="1"/>
        <end position="23"/>
    </location>
</feature>
<keyword evidence="8 14" id="KW-0675">Receptor</keyword>
<keyword evidence="3 11" id="KW-0812">Transmembrane</keyword>
<dbReference type="InterPro" id="IPR017978">
    <property type="entry name" value="GPCR_3_C"/>
</dbReference>
<evidence type="ECO:0000313" key="15">
    <source>
        <dbReference type="Proteomes" id="UP000225706"/>
    </source>
</evidence>
<dbReference type="InterPro" id="IPR000337">
    <property type="entry name" value="GPCR_3"/>
</dbReference>
<keyword evidence="7 11" id="KW-0472">Membrane</keyword>
<gene>
    <name evidence="14" type="primary">Grm3</name>
    <name evidence="14" type="ORF">AWC38_SpisGene9573</name>
</gene>
<reference evidence="15" key="1">
    <citation type="journal article" date="2017" name="bioRxiv">
        <title>Comparative analysis of the genomes of Stylophora pistillata and Acropora digitifera provides evidence for extensive differences between species of corals.</title>
        <authorList>
            <person name="Voolstra C.R."/>
            <person name="Li Y."/>
            <person name="Liew Y.J."/>
            <person name="Baumgarten S."/>
            <person name="Zoccola D."/>
            <person name="Flot J.-F."/>
            <person name="Tambutte S."/>
            <person name="Allemand D."/>
            <person name="Aranda M."/>
        </authorList>
    </citation>
    <scope>NUCLEOTIDE SEQUENCE [LARGE SCALE GENOMIC DNA]</scope>
</reference>
<dbReference type="PRINTS" id="PR00248">
    <property type="entry name" value="GPCRMGR"/>
</dbReference>
<feature type="transmembrane region" description="Helical" evidence="11">
    <location>
        <begin position="1409"/>
        <end position="1428"/>
    </location>
</feature>
<keyword evidence="4 12" id="KW-0732">Signal</keyword>
<sequence length="1644" mass="184699">MCVNNCVLLAVVVSCGFLTSSGSTNKDRYHQLGDITLGALITLHHTNDDGECGDFSPTGLGHVEAMKFAIDTINRNPQLLQNLTLGYDIRDYCRSTVKAMKHTYDFVRKNELASEFQNGSKVVSTIKDNSVQKQPTPITAVIGPTDSGAAILVGSLLQVAEIPVISHSATSDELSSSQYSYFFRTAPPDRKQARAMADIVEYFHWSYVAAVAMDDSYGRNGVRSLEAEAARRQTFCLSFADYIPREKYIAKLARAVDKLRRHPNVRVVVLWLLRGYGRRFLEEAAKQKMFDRTWIFSDSLTAGREEFMKMEDDHRGVVHGSLGIELQHFDVRHFQDFLIDESIVSLKEESTSAPWWKEFWKQKGHSSTNETVIRSVYNSYIPYLVDAVFALAHAIHNINKIHTTVDPKELEKHLRQVTFKGVTGEIEFDQLGDPKISSYDIVHFQGKEKSDLIRLVIGSWNESREEIQLKVSDIKWNTAAGYKIIPKSFCNRDCLAGEYRLPTTSCCWTCQKCPDGAVSTRVNDMNCTVCPRGQKPNEQRSKCLDLPEVEVIWSSPASVLIILFATVGLLLLAICSFILFKLRNTPLVKAANRELSSILLLTIAMSFSSSILSLSKPTSFMCSFLHCWRPMILVTIFSILIIKTMKILSAFQINVMAERFKTFILATKRQTFIVLVLIFPPAVFSLLWIIFDSPHQQRMIQTSEAYLPIDIGLKGSHATNLTCTMILVSSYGLLLCMFCPKIYVILLKPEENTLQAVSSEVSDYSFRPSFKGEETFGAMFVNIYVLLLVVAFYGLLSSPGSTKGERYYQSGDITLGALITLHHTEENGECDDFFPPGLGEVEAMKFAIDKINRNPRLLHNTTLGYDIRDYCRSTVKVMRHTNDFVRKNEMASELKNASCVCTTIDNKTQNKPTPVTAVIGPADSGAAIFAGSLLQVAEIPLISHAATSDELSSPQYSYFLRTAPPDRKQARAMADIIDYFHWSYVAAVAMDDSYGRNGVRNLEAEGSKRRTFCLSFTDYIPRKNYTTELTTIAKKLGRHSNIRVVVLWLLSEYGRRFLEEAAKQKMFDRTWIFSDGLTAGWEELMKMENDQRGVFHGSLGIDLRHFDVRHFKDFLIKESNLSLKEESTSAPWWKEFWRQKGHSSSNEIVIRSLYNSYIPYLVDAVFAIAHAIDNMSGIHPTVNPKKLEKYLRQVAFKGETGEIQFDQFGDPKTSSYDVVNFQGNAKSDLIKLVIGSWDNSREKIQINVSGIKWNAAAGHKIAPKSFCHRDCLAGEYQLPTTSCCWTCKKCPDGTVSAGVNDMNCTVCPRGQKPNDQRSKCLDLPEVKVMWSSPVSVVIVVFVTFGFVLLAICSFILFKLRNTPLVKSANRELSAILLLTIAMAFSSSVLTLSKPTSFMCSLLHCWRPMVLVTIISILIIKTMKILSAFQINVMAERFKKCILVTKKQTFIVLVLIFPAAVFSLLWIILDSPHERRIIHTNEGSILLSCSLYQSSVGRSFQIAISVYTSLLAATCTYYAFKARTLPENFNEARYIAFSMYILLLSCVAYLPIDIGLKGSHAINLTCAMILVSSYGLLICMFGPKIYVILLKPEQNNHQAVGSEVSNYSFRASFKVTTAVTPMEPNAPNSQKMLQLEIAPSTDSTT</sequence>